<dbReference type="InterPro" id="IPR029033">
    <property type="entry name" value="His_PPase_superfam"/>
</dbReference>
<dbReference type="InterPro" id="IPR020476">
    <property type="entry name" value="Nudix_hydrolase"/>
</dbReference>
<protein>
    <submittedName>
        <fullName evidence="5">NUDIX domain-containing protein</fullName>
    </submittedName>
</protein>
<evidence type="ECO:0000256" key="1">
    <source>
        <dbReference type="ARBA" id="ARBA00005582"/>
    </source>
</evidence>
<dbReference type="SUPFAM" id="SSF53254">
    <property type="entry name" value="Phosphoglycerate mutase-like"/>
    <property type="match status" value="1"/>
</dbReference>
<dbReference type="InterPro" id="IPR020084">
    <property type="entry name" value="NUDIX_hydrolase_CS"/>
</dbReference>
<dbReference type="InterPro" id="IPR013078">
    <property type="entry name" value="His_Pase_superF_clade-1"/>
</dbReference>
<evidence type="ECO:0000259" key="4">
    <source>
        <dbReference type="PROSITE" id="PS51462"/>
    </source>
</evidence>
<dbReference type="EMBL" id="JAIEZQ010000002">
    <property type="protein sequence ID" value="MBY9074947.1"/>
    <property type="molecule type" value="Genomic_DNA"/>
</dbReference>
<keyword evidence="2 3" id="KW-0378">Hydrolase</keyword>
<dbReference type="Pfam" id="PF00300">
    <property type="entry name" value="His_Phos_1"/>
    <property type="match status" value="1"/>
</dbReference>
<evidence type="ECO:0000256" key="2">
    <source>
        <dbReference type="ARBA" id="ARBA00022801"/>
    </source>
</evidence>
<keyword evidence="6" id="KW-1185">Reference proteome</keyword>
<dbReference type="PRINTS" id="PR00502">
    <property type="entry name" value="NUDIXFAMILY"/>
</dbReference>
<dbReference type="Gene3D" id="3.90.79.10">
    <property type="entry name" value="Nucleoside Triphosphate Pyrophosphohydrolase"/>
    <property type="match status" value="1"/>
</dbReference>
<dbReference type="PROSITE" id="PS51462">
    <property type="entry name" value="NUDIX"/>
    <property type="match status" value="1"/>
</dbReference>
<dbReference type="InterPro" id="IPR000086">
    <property type="entry name" value="NUDIX_hydrolase_dom"/>
</dbReference>
<dbReference type="InterPro" id="IPR015797">
    <property type="entry name" value="NUDIX_hydrolase-like_dom_sf"/>
</dbReference>
<comment type="similarity">
    <text evidence="1 3">Belongs to the Nudix hydrolase family.</text>
</comment>
<accession>A0ABS7RN44</accession>
<comment type="caution">
    <text evidence="5">The sequence shown here is derived from an EMBL/GenBank/DDBJ whole genome shotgun (WGS) entry which is preliminary data.</text>
</comment>
<dbReference type="SMART" id="SM00855">
    <property type="entry name" value="PGAM"/>
    <property type="match status" value="1"/>
</dbReference>
<dbReference type="PANTHER" id="PTHR21340">
    <property type="entry name" value="DIADENOSINE 5,5-P1,P4-TETRAPHOSPHATE PYROPHOSPHOHYDROLASE MUTT"/>
    <property type="match status" value="1"/>
</dbReference>
<dbReference type="SUPFAM" id="SSF55811">
    <property type="entry name" value="Nudix"/>
    <property type="match status" value="1"/>
</dbReference>
<dbReference type="Pfam" id="PF00293">
    <property type="entry name" value="NUDIX"/>
    <property type="match status" value="1"/>
</dbReference>
<dbReference type="Proteomes" id="UP000754710">
    <property type="component" value="Unassembled WGS sequence"/>
</dbReference>
<sequence>MPGSAEIVAAGAVVARRGGQVLLVHRPKYDDWSFPKGKLDPGEHVLAAAVREVAEETGLDIRLGPPLSTQRYMAGNGTPKTKDVHYWVGRVVGDHDVSTYRPNDEIDEVLWLPLEEARAKLTYDYDRATLEEFEQRRAKSYPVVVLRHGRARSRKSWRGDDRQRILTKAGEFQAEQVVPLLAAYGVQRVVSSSSRRCWTTVAPYAEVADLEVEMTDDLSEEDATQDLVTAQVRTLLGRKEAAVLCTHRPVLPWVFEALGVDPHPIEPGTLFIAHHRNGKVVATEEHDVSFR</sequence>
<dbReference type="PROSITE" id="PS00893">
    <property type="entry name" value="NUDIX_BOX"/>
    <property type="match status" value="1"/>
</dbReference>
<dbReference type="PANTHER" id="PTHR21340:SF0">
    <property type="entry name" value="BIS(5'-NUCLEOSYL)-TETRAPHOSPHATASE [ASYMMETRICAL]"/>
    <property type="match status" value="1"/>
</dbReference>
<dbReference type="RefSeq" id="WP_221024761.1">
    <property type="nucleotide sequence ID" value="NZ_JAIEZQ010000002.1"/>
</dbReference>
<feature type="domain" description="Nudix hydrolase" evidence="4">
    <location>
        <begin position="5"/>
        <end position="135"/>
    </location>
</feature>
<evidence type="ECO:0000313" key="6">
    <source>
        <dbReference type="Proteomes" id="UP000754710"/>
    </source>
</evidence>
<reference evidence="5 6" key="1">
    <citation type="submission" date="2021-08" db="EMBL/GenBank/DDBJ databases">
        <title>Nocardioides bacterium WL0053 sp. nov., isolated from the sediment.</title>
        <authorList>
            <person name="Wang L."/>
            <person name="Zhang D."/>
            <person name="Zhang A."/>
        </authorList>
    </citation>
    <scope>NUCLEOTIDE SEQUENCE [LARGE SCALE GENOMIC DNA]</scope>
    <source>
        <strain evidence="5 6">WL0053</strain>
    </source>
</reference>
<proteinExistence type="inferred from homology"/>
<organism evidence="5 6">
    <name type="scientific">Nocardioides jiangsuensis</name>
    <dbReference type="NCBI Taxonomy" id="2866161"/>
    <lineage>
        <taxon>Bacteria</taxon>
        <taxon>Bacillati</taxon>
        <taxon>Actinomycetota</taxon>
        <taxon>Actinomycetes</taxon>
        <taxon>Propionibacteriales</taxon>
        <taxon>Nocardioidaceae</taxon>
        <taxon>Nocardioides</taxon>
    </lineage>
</organism>
<evidence type="ECO:0000256" key="3">
    <source>
        <dbReference type="RuleBase" id="RU003476"/>
    </source>
</evidence>
<gene>
    <name evidence="5" type="ORF">K1X13_08970</name>
</gene>
<name>A0ABS7RN44_9ACTN</name>
<dbReference type="InterPro" id="IPR051325">
    <property type="entry name" value="Nudix_hydrolase_domain"/>
</dbReference>
<evidence type="ECO:0000313" key="5">
    <source>
        <dbReference type="EMBL" id="MBY9074947.1"/>
    </source>
</evidence>
<dbReference type="Gene3D" id="3.40.50.1240">
    <property type="entry name" value="Phosphoglycerate mutase-like"/>
    <property type="match status" value="1"/>
</dbReference>
<dbReference type="CDD" id="cd03673">
    <property type="entry name" value="NUDIX_Ap6A_hydrolase"/>
    <property type="match status" value="1"/>
</dbReference>